<feature type="region of interest" description="Disordered" evidence="1">
    <location>
        <begin position="1"/>
        <end position="26"/>
    </location>
</feature>
<reference evidence="2 3" key="1">
    <citation type="journal article" date="2024" name="Nat. Commun.">
        <title>Phylogenomics reveals the evolutionary origins of lichenization in chlorophyte algae.</title>
        <authorList>
            <person name="Puginier C."/>
            <person name="Libourel C."/>
            <person name="Otte J."/>
            <person name="Skaloud P."/>
            <person name="Haon M."/>
            <person name="Grisel S."/>
            <person name="Petersen M."/>
            <person name="Berrin J.G."/>
            <person name="Delaux P.M."/>
            <person name="Dal Grande F."/>
            <person name="Keller J."/>
        </authorList>
    </citation>
    <scope>NUCLEOTIDE SEQUENCE [LARGE SCALE GENOMIC DNA]</scope>
    <source>
        <strain evidence="2 3">SAG 216-7</strain>
    </source>
</reference>
<evidence type="ECO:0000256" key="1">
    <source>
        <dbReference type="SAM" id="MobiDB-lite"/>
    </source>
</evidence>
<comment type="caution">
    <text evidence="2">The sequence shown here is derived from an EMBL/GenBank/DDBJ whole genome shotgun (WGS) entry which is preliminary data.</text>
</comment>
<evidence type="ECO:0000313" key="2">
    <source>
        <dbReference type="EMBL" id="KAK9908717.1"/>
    </source>
</evidence>
<feature type="compositionally biased region" description="Acidic residues" evidence="1">
    <location>
        <begin position="94"/>
        <end position="107"/>
    </location>
</feature>
<proteinExistence type="predicted"/>
<sequence length="116" mass="11702">MMVPPAAFRQEAGAAGTTIQEEDGTTKADIKVEGAIVEEVVGAITTSMTTSTHLLEADSTREGTTMAAIGIAMAQALEATLEEATEAAAGSNQEGEEAGETATEEAEVAGTAEVEA</sequence>
<evidence type="ECO:0000313" key="3">
    <source>
        <dbReference type="Proteomes" id="UP001491310"/>
    </source>
</evidence>
<feature type="region of interest" description="Disordered" evidence="1">
    <location>
        <begin position="83"/>
        <end position="116"/>
    </location>
</feature>
<keyword evidence="3" id="KW-1185">Reference proteome</keyword>
<accession>A0ABR2YPA4</accession>
<name>A0ABR2YPA4_9CHLO</name>
<organism evidence="2 3">
    <name type="scientific">Coccomyxa subellipsoidea</name>
    <dbReference type="NCBI Taxonomy" id="248742"/>
    <lineage>
        <taxon>Eukaryota</taxon>
        <taxon>Viridiplantae</taxon>
        <taxon>Chlorophyta</taxon>
        <taxon>core chlorophytes</taxon>
        <taxon>Trebouxiophyceae</taxon>
        <taxon>Trebouxiophyceae incertae sedis</taxon>
        <taxon>Coccomyxaceae</taxon>
        <taxon>Coccomyxa</taxon>
    </lineage>
</organism>
<dbReference type="Proteomes" id="UP001491310">
    <property type="component" value="Unassembled WGS sequence"/>
</dbReference>
<gene>
    <name evidence="2" type="ORF">WJX75_001913</name>
</gene>
<dbReference type="EMBL" id="JALJOT010000007">
    <property type="protein sequence ID" value="KAK9908717.1"/>
    <property type="molecule type" value="Genomic_DNA"/>
</dbReference>
<protein>
    <submittedName>
        <fullName evidence="2">Uncharacterized protein</fullName>
    </submittedName>
</protein>